<reference evidence="3" key="1">
    <citation type="submission" date="2022-06" db="EMBL/GenBank/DDBJ databases">
        <authorList>
            <person name="Berger JAMES D."/>
            <person name="Berger JAMES D."/>
        </authorList>
    </citation>
    <scope>NUCLEOTIDE SEQUENCE [LARGE SCALE GENOMIC DNA]</scope>
</reference>
<dbReference type="InterPro" id="IPR053041">
    <property type="entry name" value="Transglut-like_Superfamily_Mod"/>
</dbReference>
<proteinExistence type="predicted"/>
<dbReference type="PANTHER" id="PTHR47020">
    <property type="entry name" value="HILLARIN"/>
    <property type="match status" value="1"/>
</dbReference>
<feature type="compositionally biased region" description="Basic and acidic residues" evidence="1">
    <location>
        <begin position="532"/>
        <end position="546"/>
    </location>
</feature>
<organism evidence="3 4">
    <name type="scientific">Trichobilharzia regenti</name>
    <name type="common">Nasal bird schistosome</name>
    <dbReference type="NCBI Taxonomy" id="157069"/>
    <lineage>
        <taxon>Eukaryota</taxon>
        <taxon>Metazoa</taxon>
        <taxon>Spiralia</taxon>
        <taxon>Lophotrochozoa</taxon>
        <taxon>Platyhelminthes</taxon>
        <taxon>Trematoda</taxon>
        <taxon>Digenea</taxon>
        <taxon>Strigeidida</taxon>
        <taxon>Schistosomatoidea</taxon>
        <taxon>Schistosomatidae</taxon>
        <taxon>Trichobilharzia</taxon>
    </lineage>
</organism>
<accession>A0AA85JMV9</accession>
<feature type="region of interest" description="Disordered" evidence="1">
    <location>
        <begin position="802"/>
        <end position="823"/>
    </location>
</feature>
<feature type="compositionally biased region" description="Polar residues" evidence="1">
    <location>
        <begin position="694"/>
        <end position="706"/>
    </location>
</feature>
<feature type="compositionally biased region" description="Polar residues" evidence="1">
    <location>
        <begin position="714"/>
        <end position="730"/>
    </location>
</feature>
<dbReference type="InterPro" id="IPR056564">
    <property type="entry name" value="Ig-like_KY"/>
</dbReference>
<dbReference type="PANTHER" id="PTHR47020:SF1">
    <property type="entry name" value="HILLARIN"/>
    <property type="match status" value="1"/>
</dbReference>
<evidence type="ECO:0000313" key="4">
    <source>
        <dbReference type="WBParaSite" id="TREG1_3550.1"/>
    </source>
</evidence>
<feature type="region of interest" description="Disordered" evidence="1">
    <location>
        <begin position="1"/>
        <end position="27"/>
    </location>
</feature>
<feature type="region of interest" description="Disordered" evidence="1">
    <location>
        <begin position="394"/>
        <end position="415"/>
    </location>
</feature>
<evidence type="ECO:0000256" key="1">
    <source>
        <dbReference type="SAM" id="MobiDB-lite"/>
    </source>
</evidence>
<feature type="domain" description="KY-like immunoglobulin-like" evidence="2">
    <location>
        <begin position="1276"/>
        <end position="1390"/>
    </location>
</feature>
<feature type="region of interest" description="Disordered" evidence="1">
    <location>
        <begin position="218"/>
        <end position="239"/>
    </location>
</feature>
<dbReference type="Pfam" id="PF23265">
    <property type="entry name" value="Ig-like_KY"/>
    <property type="match status" value="1"/>
</dbReference>
<dbReference type="WBParaSite" id="TREG1_3550.1">
    <property type="protein sequence ID" value="TREG1_3550.1"/>
    <property type="gene ID" value="TREG1_3550"/>
</dbReference>
<sequence>MPLSLLPPVYPPNLKNQTHQLDNESTERVSSAASEAALHRRRLNELRQSFLGLPTSAAADDKDDRFSHSQTTVSTCVNLNMNDSQTVYTKPVCCTTSRCGVLNPTRFNSYKPSLSHSTPDIGHLSFNKCVNKNRIINQKQSILSIDPTISCDQLDATDQLPSPEYFSFVYSSNPSVSCTAEHHSTESSLSGTLIAKSNLIVNKSNLYPLTPETVHLSSEECAESSSSSSSSSSSNAESFHEYVVSDNDDADGDNINSPKSSINIISSLTDVKWLSEQCRKNDIYPHQFLTKNVKLDNNSYSKKHTPRLFHSKTDSITTTTTTTPFHETFSSSKDSNMSDQVNNYSQMNNQSDVLCKQKKKKICFMFTENEIQTYNCQHQKKKCPPVMPVSLSFSTTTNSSHNNDDDDDESQVHSPTKSMIGRCFSISPNHRLSNSHISLNNNTKVIVPIPMNANQLECTMNDNSAMPRNKSRHNISNNNNNINHHQFINHNHDHRSHEHSVKKKITSETLSGSDIQDMYLHSYKTGSKSHKQRNEKNKDREKRTKNDQLFVDCALEHQDNTSAKYDSTSELTDDCDKVFSQSSAYEQPSLWYKEVKNYSQNNTLHDISHQSKQLLSHIHSLRCTDEEDAMSYETSLSSLPSSAWSSLCPGDTSLISTVSHNRLKVPLPGLVTAVDNYSTEYSVRESTPRHSNKNNRNFESQNSNYRSSKHLNRRSNSGFSNDSRNTTLEISGSSSYQSFSPPYVNVIPPARSSDLSSGFPSSENLSVNRNICKISKRASRPSSDHSGAYQRIRSMEARSLHKDALRHNSTSTTNKGSTRTFNPIQLSKGSSVVSQRIILSESSSSTLSVNNPDDINAHNTHKNQSENYCIAQSDNHTQDYDYLPPRKGRKIFTLAAKISHYLENGREVEVRRFLNKMLRKPETRRVVDELIQYCGNNLQRLLDPNVHSITPQNFQNNSTSSLLHLAASLSDLRTSYMPGFGTLRNRRGSCGGSSSVLSNPWNFTSYNRSWIPAAAHNWSTLDHSYKLSSFQGKSISSLNSSTNTIRRFIKWPSDGYIERKPPILPPPPPPVPPVLLKTTILPCDQRIHIVDTHALEATNRIHTTFSELISDLTTGINNEVEVVRSLYRWTTGKDTRFEDYDQEAPSDSLIGMLRQMKYNQLSRNEIFYELCRYVGLHCQYITGYSKGAGYRPGMSIRENHLFRNTWLAVYICDGWRFVNCNWGARYLTENVLDSRSTGPPDCDEFYFLTDPEQHVFENLPDLKVWQLLRKPLSINRFCHLPLLKSPFFNANLSLKKNYSDCLITKNGQVSIKIKMSKFVGISCSLENCADHSILLGLCLVEVLLRPPEVVRIQAAPSQPGKYYLNIYVSPDWRREDVRELACSFQIHCSEYNYSRLVVTGRLPEVGFLGRTPASQVHGVIMVPEGDASNGRPYIVHNDPRPLKIPFAIAPGLKLCHQLKSFDRPGNQMADCDSYALLQMKPSHQYKLTDSKAFGSQANAYYCIRLPIQAFYYLTIYASNENDLLKDHLDCVYRILIDARNCHSSQLIHAYPRQTFWWVQCRLIEPSHQHLFIDQSYKFCLDAPQCDSVAVVINESEWHFLTPSSSSFASSSASLSASGGDLHGRWSGKIYTGKCLGQLSVFGRIPHINKLKKKCDDADDNESRTINNSIQRNYKNGNNFDHITTTTTSTTATATTTTTTATDEVDGENSYIKLLDYVLIQKE</sequence>
<feature type="region of interest" description="Disordered" evidence="1">
    <location>
        <begin position="523"/>
        <end position="547"/>
    </location>
</feature>
<keyword evidence="3" id="KW-1185">Reference proteome</keyword>
<reference evidence="4" key="2">
    <citation type="submission" date="2023-11" db="UniProtKB">
        <authorList>
            <consortium name="WormBaseParasite"/>
        </authorList>
    </citation>
    <scope>IDENTIFICATION</scope>
</reference>
<evidence type="ECO:0000313" key="3">
    <source>
        <dbReference type="Proteomes" id="UP000050795"/>
    </source>
</evidence>
<evidence type="ECO:0000259" key="2">
    <source>
        <dbReference type="Pfam" id="PF23265"/>
    </source>
</evidence>
<feature type="compositionally biased region" description="Polar residues" evidence="1">
    <location>
        <begin position="807"/>
        <end position="823"/>
    </location>
</feature>
<name>A0AA85JMV9_TRIRE</name>
<dbReference type="Proteomes" id="UP000050795">
    <property type="component" value="Unassembled WGS sequence"/>
</dbReference>
<feature type="compositionally biased region" description="Low complexity" evidence="1">
    <location>
        <begin position="223"/>
        <end position="237"/>
    </location>
</feature>
<feature type="region of interest" description="Disordered" evidence="1">
    <location>
        <begin position="682"/>
        <end position="737"/>
    </location>
</feature>
<protein>
    <recommendedName>
        <fullName evidence="2">KY-like immunoglobulin-like domain-containing protein</fullName>
    </recommendedName>
</protein>